<sequence length="59" mass="6955">MFDHYRLHQHRAEQLHREAAESRRAGEARRAARRRRRGEDAAEDGPPTRQRTGDYTRAA</sequence>
<accession>A0A1I1NMW9</accession>
<feature type="region of interest" description="Disordered" evidence="1">
    <location>
        <begin position="1"/>
        <end position="59"/>
    </location>
</feature>
<organism evidence="2 3">
    <name type="scientific">Streptomyces aidingensis</name>
    <dbReference type="NCBI Taxonomy" id="910347"/>
    <lineage>
        <taxon>Bacteria</taxon>
        <taxon>Bacillati</taxon>
        <taxon>Actinomycetota</taxon>
        <taxon>Actinomycetes</taxon>
        <taxon>Kitasatosporales</taxon>
        <taxon>Streptomycetaceae</taxon>
        <taxon>Streptomyces</taxon>
    </lineage>
</organism>
<dbReference type="Proteomes" id="UP000199207">
    <property type="component" value="Unassembled WGS sequence"/>
</dbReference>
<dbReference type="AlphaFoldDB" id="A0A1I1NMW9"/>
<reference evidence="2 3" key="1">
    <citation type="submission" date="2016-10" db="EMBL/GenBank/DDBJ databases">
        <authorList>
            <person name="de Groot N.N."/>
        </authorList>
    </citation>
    <scope>NUCLEOTIDE SEQUENCE [LARGE SCALE GENOMIC DNA]</scope>
    <source>
        <strain evidence="2 3">CGMCC 4.5739</strain>
    </source>
</reference>
<gene>
    <name evidence="2" type="ORF">SAMN05421773_10870</name>
</gene>
<evidence type="ECO:0000313" key="3">
    <source>
        <dbReference type="Proteomes" id="UP000199207"/>
    </source>
</evidence>
<evidence type="ECO:0000256" key="1">
    <source>
        <dbReference type="SAM" id="MobiDB-lite"/>
    </source>
</evidence>
<name>A0A1I1NMW9_9ACTN</name>
<dbReference type="RefSeq" id="WP_093839460.1">
    <property type="nucleotide sequence ID" value="NZ_FOLM01000008.1"/>
</dbReference>
<evidence type="ECO:0000313" key="2">
    <source>
        <dbReference type="EMBL" id="SFC98632.1"/>
    </source>
</evidence>
<proteinExistence type="predicted"/>
<protein>
    <submittedName>
        <fullName evidence="2">Uncharacterized protein</fullName>
    </submittedName>
</protein>
<feature type="compositionally biased region" description="Basic and acidic residues" evidence="1">
    <location>
        <begin position="1"/>
        <end position="30"/>
    </location>
</feature>
<dbReference type="EMBL" id="FOLM01000008">
    <property type="protein sequence ID" value="SFC98632.1"/>
    <property type="molecule type" value="Genomic_DNA"/>
</dbReference>
<keyword evidence="3" id="KW-1185">Reference proteome</keyword>